<feature type="compositionally biased region" description="Basic and acidic residues" evidence="8">
    <location>
        <begin position="65"/>
        <end position="109"/>
    </location>
</feature>
<evidence type="ECO:0000256" key="4">
    <source>
        <dbReference type="ARBA" id="ARBA00023125"/>
    </source>
</evidence>
<dbReference type="GO" id="GO:0001096">
    <property type="term" value="F:TFIIF-class transcription factor complex binding"/>
    <property type="evidence" value="ECO:0007669"/>
    <property type="project" value="TreeGrafter"/>
</dbReference>
<dbReference type="GO" id="GO:0016251">
    <property type="term" value="F:RNA polymerase II general transcription initiation factor activity"/>
    <property type="evidence" value="ECO:0007669"/>
    <property type="project" value="TreeGrafter"/>
</dbReference>
<evidence type="ECO:0000256" key="1">
    <source>
        <dbReference type="ARBA" id="ARBA00004123"/>
    </source>
</evidence>
<evidence type="ECO:0000256" key="2">
    <source>
        <dbReference type="ARBA" id="ARBA00005249"/>
    </source>
</evidence>
<comment type="function">
    <text evidence="7">TFIIF is a general transcription initiation factor that binds to RNA polymerase II and helps to recruit it to the initiation complex in collaboration with TFIIB. It promotes transcription elongation.</text>
</comment>
<name>A0A8H6F5E4_CANAX</name>
<feature type="region of interest" description="Disordered" evidence="8">
    <location>
        <begin position="304"/>
        <end position="400"/>
    </location>
</feature>
<comment type="caution">
    <text evidence="10">The sequence shown here is derived from an EMBL/GenBank/DDBJ whole genome shotgun (WGS) entry which is preliminary data.</text>
</comment>
<dbReference type="AlphaFoldDB" id="A0A8H6F5E4"/>
<keyword evidence="5 7" id="KW-0804">Transcription</keyword>
<evidence type="ECO:0000256" key="7">
    <source>
        <dbReference type="RuleBase" id="RU366044"/>
    </source>
</evidence>
<dbReference type="GO" id="GO:0003677">
    <property type="term" value="F:DNA binding"/>
    <property type="evidence" value="ECO:0007669"/>
    <property type="project" value="UniProtKB-KW"/>
</dbReference>
<dbReference type="GO" id="GO:0032968">
    <property type="term" value="P:positive regulation of transcription elongation by RNA polymerase II"/>
    <property type="evidence" value="ECO:0007669"/>
    <property type="project" value="InterPro"/>
</dbReference>
<reference evidence="10 11" key="1">
    <citation type="submission" date="2020-03" db="EMBL/GenBank/DDBJ databases">
        <title>FDA dAtabase for Regulatory Grade micrObial Sequences (FDA-ARGOS): Supporting development and validation of Infectious Disease Dx tests.</title>
        <authorList>
            <person name="Campos J."/>
            <person name="Goldberg B."/>
            <person name="Tallon L."/>
            <person name="Sadzewicz L."/>
            <person name="Vavikolanu K."/>
            <person name="Mehta A."/>
            <person name="Aluvathingal J."/>
            <person name="Nadendla S."/>
            <person name="Nandy P."/>
            <person name="Geyer C."/>
            <person name="Yan Y."/>
            <person name="Sichtig H."/>
        </authorList>
    </citation>
    <scope>NUCLEOTIDE SEQUENCE [LARGE SCALE GENOMIC DNA]</scope>
    <source>
        <strain evidence="10 11">FDAARGOS_656</strain>
    </source>
</reference>
<dbReference type="PANTHER" id="PTHR13011:SF0">
    <property type="entry name" value="GENERAL TRANSCRIPTION FACTOR IIF SUBUNIT 1"/>
    <property type="match status" value="1"/>
</dbReference>
<evidence type="ECO:0000256" key="6">
    <source>
        <dbReference type="ARBA" id="ARBA00023242"/>
    </source>
</evidence>
<evidence type="ECO:0000313" key="11">
    <source>
        <dbReference type="Proteomes" id="UP000536275"/>
    </source>
</evidence>
<evidence type="ECO:0000256" key="3">
    <source>
        <dbReference type="ARBA" id="ARBA00023015"/>
    </source>
</evidence>
<feature type="region of interest" description="Disordered" evidence="8">
    <location>
        <begin position="1"/>
        <end position="37"/>
    </location>
</feature>
<feature type="compositionally biased region" description="Acidic residues" evidence="8">
    <location>
        <begin position="309"/>
        <end position="321"/>
    </location>
</feature>
<proteinExistence type="inferred from homology"/>
<feature type="region of interest" description="Disordered" evidence="8">
    <location>
        <begin position="235"/>
        <end position="267"/>
    </location>
</feature>
<dbReference type="EMBL" id="JABWAD010000026">
    <property type="protein sequence ID" value="KAF6070481.1"/>
    <property type="molecule type" value="Genomic_DNA"/>
</dbReference>
<keyword evidence="3 7" id="KW-0805">Transcription regulation</keyword>
<dbReference type="GO" id="GO:0006367">
    <property type="term" value="P:transcription initiation at RNA polymerase II promoter"/>
    <property type="evidence" value="ECO:0007669"/>
    <property type="project" value="InterPro"/>
</dbReference>
<evidence type="ECO:0000313" key="9">
    <source>
        <dbReference type="EMBL" id="KAF6069900.1"/>
    </source>
</evidence>
<feature type="compositionally biased region" description="Basic and acidic residues" evidence="8">
    <location>
        <begin position="322"/>
        <end position="333"/>
    </location>
</feature>
<dbReference type="Proteomes" id="UP000536275">
    <property type="component" value="Unassembled WGS sequence"/>
</dbReference>
<keyword evidence="4 7" id="KW-0238">DNA-binding</keyword>
<comment type="similarity">
    <text evidence="2 7">Belongs to the TFIIF alpha subunit family.</text>
</comment>
<comment type="subcellular location">
    <subcellularLocation>
        <location evidence="1 7">Nucleus</location>
    </subcellularLocation>
</comment>
<feature type="compositionally biased region" description="Basic and acidic residues" evidence="8">
    <location>
        <begin position="7"/>
        <end position="19"/>
    </location>
</feature>
<evidence type="ECO:0000256" key="8">
    <source>
        <dbReference type="SAM" id="MobiDB-lite"/>
    </source>
</evidence>
<dbReference type="GO" id="GO:0005674">
    <property type="term" value="C:transcription factor TFIIF complex"/>
    <property type="evidence" value="ECO:0007669"/>
    <property type="project" value="TreeGrafter"/>
</dbReference>
<evidence type="ECO:0000313" key="10">
    <source>
        <dbReference type="EMBL" id="KAF6070481.1"/>
    </source>
</evidence>
<feature type="compositionally biased region" description="Polar residues" evidence="8">
    <location>
        <begin position="383"/>
        <end position="394"/>
    </location>
</feature>
<feature type="compositionally biased region" description="Low complexity" evidence="8">
    <location>
        <begin position="444"/>
        <end position="455"/>
    </location>
</feature>
<protein>
    <recommendedName>
        <fullName evidence="7">Transcription initiation factor IIF subunit alpha</fullName>
    </recommendedName>
</protein>
<feature type="region of interest" description="Disordered" evidence="8">
    <location>
        <begin position="434"/>
        <end position="460"/>
    </location>
</feature>
<feature type="compositionally biased region" description="Polar residues" evidence="8">
    <location>
        <begin position="20"/>
        <end position="32"/>
    </location>
</feature>
<sequence length="527" mass="59499">MSQSDVPIKKEVTVKKEDGSTPTSPSKQQEWQTIPLKSCTEEDVKDIRFHIMKFATKQDVNITKDFTRPELDQRKREKQQMEKLKQEEKEATAKPTEESEEKEEKDKPTADAAKVAPDEKRKLRYEEHYPWVIEDYDGKNVFVGNYEAGSTEQQHVLFVFDKDGFKMIPAEKVYRFTPRNRYATLTLEEAEAKMERNSSVPRWLMKHMEDRSISEGTPDQRFRYNSPAANGSVIANVGNGSAGRRMRTVLGGSGSGNDRDSDHDDLDYDEEFADDEEAPIMDGDEEENKLSEKKIKKEMLKAAHFDGQSEAEAEDDLDDLFETEKTRKVDKEGKKLRKVLNKREGGVYDSDEEDGLMPYLSKSDLESDEESDDEVQVKKEPSSDSQTDNNTNKTSRAREVSVKSIGDGFVVIKAPPSFLGTMPPGDWNPQVKKERTLSPPPVSPTTNAATNTSSPGNGMDLNDAGPDNLLVTVKDVLDIVKDQPLTTKELLMGLKSRVSAHKDNKLRIISIVKQNLRLVDGKLVLKD</sequence>
<organism evidence="10 11">
    <name type="scientific">Candida albicans</name>
    <name type="common">Yeast</name>
    <dbReference type="NCBI Taxonomy" id="5476"/>
    <lineage>
        <taxon>Eukaryota</taxon>
        <taxon>Fungi</taxon>
        <taxon>Dikarya</taxon>
        <taxon>Ascomycota</taxon>
        <taxon>Saccharomycotina</taxon>
        <taxon>Pichiomycetes</taxon>
        <taxon>Debaryomycetaceae</taxon>
        <taxon>Candida/Lodderomyces clade</taxon>
        <taxon>Candida</taxon>
    </lineage>
</organism>
<dbReference type="PANTHER" id="PTHR13011">
    <property type="entry name" value="TFIIF-ALPHA"/>
    <property type="match status" value="1"/>
</dbReference>
<dbReference type="Pfam" id="PF05793">
    <property type="entry name" value="TFIIF_alpha"/>
    <property type="match status" value="1"/>
</dbReference>
<keyword evidence="6 7" id="KW-0539">Nucleus</keyword>
<dbReference type="SUPFAM" id="SSF50916">
    <property type="entry name" value="Rap30/74 interaction domains"/>
    <property type="match status" value="1"/>
</dbReference>
<evidence type="ECO:0000256" key="5">
    <source>
        <dbReference type="ARBA" id="ARBA00023163"/>
    </source>
</evidence>
<dbReference type="InterPro" id="IPR008851">
    <property type="entry name" value="TFIIF-alpha"/>
</dbReference>
<feature type="region of interest" description="Disordered" evidence="8">
    <location>
        <begin position="62"/>
        <end position="119"/>
    </location>
</feature>
<accession>A0A8H6F5E4</accession>
<gene>
    <name evidence="10" type="ORF">FOB64_002186</name>
    <name evidence="9" type="ORF">FOB64_002605</name>
</gene>
<dbReference type="InterPro" id="IPR011039">
    <property type="entry name" value="TFIIF_interaction"/>
</dbReference>
<dbReference type="EMBL" id="JABWAD010000028">
    <property type="protein sequence ID" value="KAF6069900.1"/>
    <property type="molecule type" value="Genomic_DNA"/>
</dbReference>